<feature type="region of interest" description="Disordered" evidence="1">
    <location>
        <begin position="48"/>
        <end position="70"/>
    </location>
</feature>
<dbReference type="AlphaFoldDB" id="A0A6M8BGP3"/>
<evidence type="ECO:0000313" key="3">
    <source>
        <dbReference type="Proteomes" id="UP000505210"/>
    </source>
</evidence>
<protein>
    <submittedName>
        <fullName evidence="2">Uncharacterized protein</fullName>
    </submittedName>
</protein>
<proteinExistence type="predicted"/>
<sequence length="70" mass="7352">MVDFGFWILVGTLSGLADVSKFGLGILDFGGHVVQVVGSLVSSPANKTANKIARSPENAQPKIQNPKSKI</sequence>
<accession>A0A6M8BGP3</accession>
<dbReference type="RefSeq" id="WP_172355909.1">
    <property type="nucleotide sequence ID" value="NZ_CP053661.1"/>
</dbReference>
<dbReference type="EMBL" id="CP053661">
    <property type="protein sequence ID" value="QKD82791.1"/>
    <property type="molecule type" value="Genomic_DNA"/>
</dbReference>
<feature type="compositionally biased region" description="Polar residues" evidence="1">
    <location>
        <begin position="57"/>
        <end position="70"/>
    </location>
</feature>
<keyword evidence="3" id="KW-1185">Reference proteome</keyword>
<name>A0A6M8BGP3_9CYAN</name>
<organism evidence="2 3">
    <name type="scientific">Thermoleptolyngbya sichuanensis A183</name>
    <dbReference type="NCBI Taxonomy" id="2737172"/>
    <lineage>
        <taxon>Bacteria</taxon>
        <taxon>Bacillati</taxon>
        <taxon>Cyanobacteriota</taxon>
        <taxon>Cyanophyceae</taxon>
        <taxon>Oculatellales</taxon>
        <taxon>Oculatellaceae</taxon>
        <taxon>Thermoleptolyngbya</taxon>
        <taxon>Thermoleptolyngbya sichuanensis</taxon>
    </lineage>
</organism>
<gene>
    <name evidence="2" type="ORF">HPC62_11875</name>
</gene>
<dbReference type="Proteomes" id="UP000505210">
    <property type="component" value="Chromosome"/>
</dbReference>
<dbReference type="KEGG" id="theu:HPC62_11875"/>
<reference evidence="2 3" key="1">
    <citation type="submission" date="2020-05" db="EMBL/GenBank/DDBJ databases">
        <title>Complete genome sequence of of a novel Thermoleptolyngbya strain isolated from hot springs of Ganzi, Sichuan China.</title>
        <authorList>
            <person name="Tang J."/>
            <person name="Daroch M."/>
            <person name="Li L."/>
            <person name="Waleron K."/>
            <person name="Waleron M."/>
            <person name="Waleron M."/>
        </authorList>
    </citation>
    <scope>NUCLEOTIDE SEQUENCE [LARGE SCALE GENOMIC DNA]</scope>
    <source>
        <strain evidence="2 3">PKUAC-SCTA183</strain>
    </source>
</reference>
<evidence type="ECO:0000313" key="2">
    <source>
        <dbReference type="EMBL" id="QKD82791.1"/>
    </source>
</evidence>
<evidence type="ECO:0000256" key="1">
    <source>
        <dbReference type="SAM" id="MobiDB-lite"/>
    </source>
</evidence>